<evidence type="ECO:0000313" key="3">
    <source>
        <dbReference type="Proteomes" id="UP000886883"/>
    </source>
</evidence>
<evidence type="ECO:0000256" key="1">
    <source>
        <dbReference type="SAM" id="SignalP"/>
    </source>
</evidence>
<dbReference type="Gene3D" id="3.10.450.50">
    <property type="match status" value="1"/>
</dbReference>
<dbReference type="EMBL" id="DWXE01000001">
    <property type="protein sequence ID" value="HJB89865.1"/>
    <property type="molecule type" value="Genomic_DNA"/>
</dbReference>
<accession>A0A9D2MPZ7</accession>
<dbReference type="PROSITE" id="PS51257">
    <property type="entry name" value="PROKAR_LIPOPROTEIN"/>
    <property type="match status" value="1"/>
</dbReference>
<gene>
    <name evidence="2" type="ORF">H9763_00155</name>
</gene>
<proteinExistence type="predicted"/>
<feature type="signal peptide" evidence="1">
    <location>
        <begin position="1"/>
        <end position="19"/>
    </location>
</feature>
<reference evidence="2" key="1">
    <citation type="journal article" date="2021" name="PeerJ">
        <title>Extensive microbial diversity within the chicken gut microbiome revealed by metagenomics and culture.</title>
        <authorList>
            <person name="Gilroy R."/>
            <person name="Ravi A."/>
            <person name="Getino M."/>
            <person name="Pursley I."/>
            <person name="Horton D.L."/>
            <person name="Alikhan N.F."/>
            <person name="Baker D."/>
            <person name="Gharbi K."/>
            <person name="Hall N."/>
            <person name="Watson M."/>
            <person name="Adriaenssens E.M."/>
            <person name="Foster-Nyarko E."/>
            <person name="Jarju S."/>
            <person name="Secka A."/>
            <person name="Antonio M."/>
            <person name="Oren A."/>
            <person name="Chaudhuri R.R."/>
            <person name="La Ragione R."/>
            <person name="Hildebrand F."/>
            <person name="Pallen M.J."/>
        </authorList>
    </citation>
    <scope>NUCLEOTIDE SEQUENCE</scope>
    <source>
        <strain evidence="2">USAMLcec3-2134</strain>
    </source>
</reference>
<protein>
    <submittedName>
        <fullName evidence="2">DUF5104 domain-containing protein</fullName>
    </submittedName>
</protein>
<reference evidence="2" key="2">
    <citation type="submission" date="2021-04" db="EMBL/GenBank/DDBJ databases">
        <authorList>
            <person name="Gilroy R."/>
        </authorList>
    </citation>
    <scope>NUCLEOTIDE SEQUENCE</scope>
    <source>
        <strain evidence="2">USAMLcec3-2134</strain>
    </source>
</reference>
<keyword evidence="1" id="KW-0732">Signal</keyword>
<feature type="chain" id="PRO_5039424398" evidence="1">
    <location>
        <begin position="20"/>
        <end position="117"/>
    </location>
</feature>
<dbReference type="AlphaFoldDB" id="A0A9D2MPZ7"/>
<evidence type="ECO:0000313" key="2">
    <source>
        <dbReference type="EMBL" id="HJB89865.1"/>
    </source>
</evidence>
<name>A0A9D2MPZ7_9FIRM</name>
<dbReference type="Proteomes" id="UP000886883">
    <property type="component" value="Unassembled WGS sequence"/>
</dbReference>
<organism evidence="2 3">
    <name type="scientific">Candidatus Eisenbergiella merdigallinarum</name>
    <dbReference type="NCBI Taxonomy" id="2838552"/>
    <lineage>
        <taxon>Bacteria</taxon>
        <taxon>Bacillati</taxon>
        <taxon>Bacillota</taxon>
        <taxon>Clostridia</taxon>
        <taxon>Lachnospirales</taxon>
        <taxon>Lachnospiraceae</taxon>
        <taxon>Eisenbergiella</taxon>
    </lineage>
</organism>
<comment type="caution">
    <text evidence="2">The sequence shown here is derived from an EMBL/GenBank/DDBJ whole genome shotgun (WGS) entry which is preliminary data.</text>
</comment>
<sequence>MRRKLLICAATVALGAACAGCGCGSALYTLAELAKSAVSDEPYVSYEEKIYLETVEAFLEASEAGDKKAIRKLFSKNARKSDEDLDRQIDLWLEEYPGNVNPRIDTRKCGCQIEKVA</sequence>